<sequence>MLPLKNVDLHNRLVSDELPTQSLVHMSGPDMANPQLVRQRKEWIKKRTHEVMRDGREVKDFSFDLFERRNCGSSRTRYRMWCRKAVVDPPCRSPGPRGIHRGQLRYENDAAAVCVLQRATPTRKQCRTERASL</sequence>
<reference evidence="1" key="2">
    <citation type="submission" date="2015-06" db="UniProtKB">
        <authorList>
            <consortium name="EnsemblProtists"/>
        </authorList>
    </citation>
    <scope>IDENTIFICATION</scope>
    <source>
        <strain evidence="1">Emoy2</strain>
    </source>
</reference>
<dbReference type="STRING" id="559515.M4B394"/>
<keyword evidence="2" id="KW-1185">Reference proteome</keyword>
<proteinExistence type="predicted"/>
<dbReference type="EMBL" id="JH598179">
    <property type="status" value="NOT_ANNOTATED_CDS"/>
    <property type="molecule type" value="Genomic_DNA"/>
</dbReference>
<dbReference type="OMA" id="AMADRCP"/>
<evidence type="ECO:0000313" key="1">
    <source>
        <dbReference type="EnsemblProtists" id="HpaP800742"/>
    </source>
</evidence>
<name>M4B394_HYAAE</name>
<dbReference type="HOGENOM" id="CLU_1910675_0_0_1"/>
<dbReference type="AlphaFoldDB" id="M4B394"/>
<dbReference type="EnsemblProtists" id="HpaT800742">
    <property type="protein sequence ID" value="HpaP800742"/>
    <property type="gene ID" value="HpaG800742"/>
</dbReference>
<reference evidence="2" key="1">
    <citation type="journal article" date="2010" name="Science">
        <title>Signatures of adaptation to obligate biotrophy in the Hyaloperonospora arabidopsidis genome.</title>
        <authorList>
            <person name="Baxter L."/>
            <person name="Tripathy S."/>
            <person name="Ishaque N."/>
            <person name="Boot N."/>
            <person name="Cabral A."/>
            <person name="Kemen E."/>
            <person name="Thines M."/>
            <person name="Ah-Fong A."/>
            <person name="Anderson R."/>
            <person name="Badejoko W."/>
            <person name="Bittner-Eddy P."/>
            <person name="Boore J.L."/>
            <person name="Chibucos M.C."/>
            <person name="Coates M."/>
            <person name="Dehal P."/>
            <person name="Delehaunty K."/>
            <person name="Dong S."/>
            <person name="Downton P."/>
            <person name="Dumas B."/>
            <person name="Fabro G."/>
            <person name="Fronick C."/>
            <person name="Fuerstenberg S.I."/>
            <person name="Fulton L."/>
            <person name="Gaulin E."/>
            <person name="Govers F."/>
            <person name="Hughes L."/>
            <person name="Humphray S."/>
            <person name="Jiang R.H."/>
            <person name="Judelson H."/>
            <person name="Kamoun S."/>
            <person name="Kyung K."/>
            <person name="Meijer H."/>
            <person name="Minx P."/>
            <person name="Morris P."/>
            <person name="Nelson J."/>
            <person name="Phuntumart V."/>
            <person name="Qutob D."/>
            <person name="Rehmany A."/>
            <person name="Rougon-Cardoso A."/>
            <person name="Ryden P."/>
            <person name="Torto-Alalibo T."/>
            <person name="Studholme D."/>
            <person name="Wang Y."/>
            <person name="Win J."/>
            <person name="Wood J."/>
            <person name="Clifton S.W."/>
            <person name="Rogers J."/>
            <person name="Van den Ackerveken G."/>
            <person name="Jones J.D."/>
            <person name="McDowell J.M."/>
            <person name="Beynon J."/>
            <person name="Tyler B.M."/>
        </authorList>
    </citation>
    <scope>NUCLEOTIDE SEQUENCE [LARGE SCALE GENOMIC DNA]</scope>
    <source>
        <strain evidence="2">Emoy2</strain>
    </source>
</reference>
<organism evidence="1 2">
    <name type="scientific">Hyaloperonospora arabidopsidis (strain Emoy2)</name>
    <name type="common">Downy mildew agent</name>
    <name type="synonym">Peronospora arabidopsidis</name>
    <dbReference type="NCBI Taxonomy" id="559515"/>
    <lineage>
        <taxon>Eukaryota</taxon>
        <taxon>Sar</taxon>
        <taxon>Stramenopiles</taxon>
        <taxon>Oomycota</taxon>
        <taxon>Peronosporomycetes</taxon>
        <taxon>Peronosporales</taxon>
        <taxon>Peronosporaceae</taxon>
        <taxon>Hyaloperonospora</taxon>
    </lineage>
</organism>
<evidence type="ECO:0000313" key="2">
    <source>
        <dbReference type="Proteomes" id="UP000011713"/>
    </source>
</evidence>
<dbReference type="VEuPathDB" id="FungiDB:HpaG800742"/>
<protein>
    <submittedName>
        <fullName evidence="1">Uncharacterized protein</fullName>
    </submittedName>
</protein>
<dbReference type="InParanoid" id="M4B394"/>
<dbReference type="eggNOG" id="ENOG502S5DV">
    <property type="taxonomic scope" value="Eukaryota"/>
</dbReference>
<dbReference type="Proteomes" id="UP000011713">
    <property type="component" value="Unassembled WGS sequence"/>
</dbReference>
<accession>M4B394</accession>